<comment type="caution">
    <text evidence="3">The sequence shown here is derived from an EMBL/GenBank/DDBJ whole genome shotgun (WGS) entry which is preliminary data.</text>
</comment>
<evidence type="ECO:0000259" key="2">
    <source>
        <dbReference type="Pfam" id="PF13649"/>
    </source>
</evidence>
<dbReference type="InterPro" id="IPR041698">
    <property type="entry name" value="Methyltransf_25"/>
</dbReference>
<reference evidence="4" key="1">
    <citation type="journal article" date="2019" name="Int. J. Syst. Evol. Microbiol.">
        <title>The Global Catalogue of Microorganisms (GCM) 10K type strain sequencing project: providing services to taxonomists for standard genome sequencing and annotation.</title>
        <authorList>
            <consortium name="The Broad Institute Genomics Platform"/>
            <consortium name="The Broad Institute Genome Sequencing Center for Infectious Disease"/>
            <person name="Wu L."/>
            <person name="Ma J."/>
        </authorList>
    </citation>
    <scope>NUCLEOTIDE SEQUENCE [LARGE SCALE GENOMIC DNA]</scope>
    <source>
        <strain evidence="4">JCM 17326</strain>
    </source>
</reference>
<dbReference type="Gene3D" id="3.40.50.150">
    <property type="entry name" value="Vaccinia Virus protein VP39"/>
    <property type="match status" value="1"/>
</dbReference>
<dbReference type="EMBL" id="BAABDQ010000040">
    <property type="protein sequence ID" value="GAA3605414.1"/>
    <property type="molecule type" value="Genomic_DNA"/>
</dbReference>
<feature type="region of interest" description="Disordered" evidence="1">
    <location>
        <begin position="1"/>
        <end position="28"/>
    </location>
</feature>
<accession>A0ABP6ZCN9</accession>
<feature type="domain" description="Methyltransferase" evidence="2">
    <location>
        <begin position="77"/>
        <end position="171"/>
    </location>
</feature>
<gene>
    <name evidence="3" type="ORF">GCM10022419_107810</name>
</gene>
<proteinExistence type="predicted"/>
<keyword evidence="4" id="KW-1185">Reference proteome</keyword>
<evidence type="ECO:0000313" key="3">
    <source>
        <dbReference type="EMBL" id="GAA3605414.1"/>
    </source>
</evidence>
<evidence type="ECO:0000256" key="1">
    <source>
        <dbReference type="SAM" id="MobiDB-lite"/>
    </source>
</evidence>
<dbReference type="SUPFAM" id="SSF53335">
    <property type="entry name" value="S-adenosyl-L-methionine-dependent methyltransferases"/>
    <property type="match status" value="1"/>
</dbReference>
<dbReference type="InterPro" id="IPR029063">
    <property type="entry name" value="SAM-dependent_MTases_sf"/>
</dbReference>
<evidence type="ECO:0000313" key="4">
    <source>
        <dbReference type="Proteomes" id="UP001500630"/>
    </source>
</evidence>
<sequence length="325" mass="35946">MGVARSLQPSKPRNVHEPDATPHIGWPDNAPPVRLLTMSLRFHEIAESRHRILNPLTDDKLDLLGVICRIPAGARQLDLACGKGEMLSRWAADYGLRGVGVDISKVFLNDARSRAENLGVADRVDFIEADAGTYKDTSEPYDIVSCIGATWIGGGLQGTLSLLRPQLRPEGIALVGECYWASPPPPEASAALGMSEEVTSLAGTAESIEAAGFELLEMVMANQDSWDRYVASQWWTISDWLRDNPADPDASAMRGFLAQSRRAHLEYGRRYLGWGVFVVRPVTSGRRTLFEPVDARKRRQNRRQKAKKPPTVLVGGFFVSKIVRR</sequence>
<name>A0ABP6ZCN9_9ACTN</name>
<dbReference type="CDD" id="cd02440">
    <property type="entry name" value="AdoMet_MTases"/>
    <property type="match status" value="1"/>
</dbReference>
<dbReference type="Proteomes" id="UP001500630">
    <property type="component" value="Unassembled WGS sequence"/>
</dbReference>
<dbReference type="Pfam" id="PF13649">
    <property type="entry name" value="Methyltransf_25"/>
    <property type="match status" value="1"/>
</dbReference>
<organism evidence="3 4">
    <name type="scientific">Nonomuraea rosea</name>
    <dbReference type="NCBI Taxonomy" id="638574"/>
    <lineage>
        <taxon>Bacteria</taxon>
        <taxon>Bacillati</taxon>
        <taxon>Actinomycetota</taxon>
        <taxon>Actinomycetes</taxon>
        <taxon>Streptosporangiales</taxon>
        <taxon>Streptosporangiaceae</taxon>
        <taxon>Nonomuraea</taxon>
    </lineage>
</organism>
<protein>
    <recommendedName>
        <fullName evidence="2">Methyltransferase domain-containing protein</fullName>
    </recommendedName>
</protein>